<dbReference type="Proteomes" id="UP001162164">
    <property type="component" value="Unassembled WGS sequence"/>
</dbReference>
<feature type="coiled-coil region" evidence="1">
    <location>
        <begin position="39"/>
        <end position="80"/>
    </location>
</feature>
<evidence type="ECO:0000256" key="1">
    <source>
        <dbReference type="SAM" id="Coils"/>
    </source>
</evidence>
<feature type="coiled-coil region" evidence="1">
    <location>
        <begin position="117"/>
        <end position="151"/>
    </location>
</feature>
<dbReference type="SMART" id="SM01254">
    <property type="entry name" value="KLRAQ"/>
    <property type="match status" value="1"/>
</dbReference>
<dbReference type="PANTHER" id="PTHR21448:SF0">
    <property type="entry name" value="PROTEIN PHOSPHATASE 1 REGULATORY SUBUNIT 21"/>
    <property type="match status" value="1"/>
</dbReference>
<sequence>MEKELDIETKYHKLATEYSKVRSQATVLKKAVLDEQTKNAELNDLVKKHEQTTRKREQEVESLIFRNDQLTKRIMVLQQELQVNNTSKKNKGKYTEPPPQNDMTVVNEELQKKILENAQLFNDLAEKDNEIMELKERFKGLEDMISNLQKELVYKDDCHRREKDSYRKDIEDLRKIVEKLSTGAVAINSHQNGKEKSEDLSFWKNEVEMESGV</sequence>
<gene>
    <name evidence="3" type="ORF">NQ317_019289</name>
</gene>
<organism evidence="3 4">
    <name type="scientific">Molorchus minor</name>
    <dbReference type="NCBI Taxonomy" id="1323400"/>
    <lineage>
        <taxon>Eukaryota</taxon>
        <taxon>Metazoa</taxon>
        <taxon>Ecdysozoa</taxon>
        <taxon>Arthropoda</taxon>
        <taxon>Hexapoda</taxon>
        <taxon>Insecta</taxon>
        <taxon>Pterygota</taxon>
        <taxon>Neoptera</taxon>
        <taxon>Endopterygota</taxon>
        <taxon>Coleoptera</taxon>
        <taxon>Polyphaga</taxon>
        <taxon>Cucujiformia</taxon>
        <taxon>Chrysomeloidea</taxon>
        <taxon>Cerambycidae</taxon>
        <taxon>Lamiinae</taxon>
        <taxon>Monochamini</taxon>
        <taxon>Molorchus</taxon>
    </lineage>
</organism>
<proteinExistence type="predicted"/>
<dbReference type="EMBL" id="JAPWTJ010001154">
    <property type="protein sequence ID" value="KAJ8973538.1"/>
    <property type="molecule type" value="Genomic_DNA"/>
</dbReference>
<feature type="domain" description="Protein phosphatase 1 regulatory subunit 21 N-terminal" evidence="2">
    <location>
        <begin position="12"/>
        <end position="110"/>
    </location>
</feature>
<evidence type="ECO:0000313" key="4">
    <source>
        <dbReference type="Proteomes" id="UP001162164"/>
    </source>
</evidence>
<name>A0ABQ9J797_9CUCU</name>
<protein>
    <recommendedName>
        <fullName evidence="2">Protein phosphatase 1 regulatory subunit 21 N-terminal domain-containing protein</fullName>
    </recommendedName>
</protein>
<dbReference type="InterPro" id="IPR040024">
    <property type="entry name" value="PPP1R21"/>
</dbReference>
<evidence type="ECO:0000313" key="3">
    <source>
        <dbReference type="EMBL" id="KAJ8973538.1"/>
    </source>
</evidence>
<dbReference type="InterPro" id="IPR019343">
    <property type="entry name" value="PPP1R21_N"/>
</dbReference>
<comment type="caution">
    <text evidence="3">The sequence shown here is derived from an EMBL/GenBank/DDBJ whole genome shotgun (WGS) entry which is preliminary data.</text>
</comment>
<evidence type="ECO:0000259" key="2">
    <source>
        <dbReference type="SMART" id="SM01254"/>
    </source>
</evidence>
<dbReference type="PANTHER" id="PTHR21448">
    <property type="entry name" value="SMOOTH MUSCLE MYOSIN HEAVY CHAIN-RELATED"/>
    <property type="match status" value="1"/>
</dbReference>
<keyword evidence="1" id="KW-0175">Coiled coil</keyword>
<keyword evidence="4" id="KW-1185">Reference proteome</keyword>
<dbReference type="Pfam" id="PF10205">
    <property type="entry name" value="KLRAQ"/>
    <property type="match status" value="1"/>
</dbReference>
<accession>A0ABQ9J797</accession>
<reference evidence="3" key="1">
    <citation type="journal article" date="2023" name="Insect Mol. Biol.">
        <title>Genome sequencing provides insights into the evolution of gene families encoding plant cell wall-degrading enzymes in longhorned beetles.</title>
        <authorList>
            <person name="Shin N.R."/>
            <person name="Okamura Y."/>
            <person name="Kirsch R."/>
            <person name="Pauchet Y."/>
        </authorList>
    </citation>
    <scope>NUCLEOTIDE SEQUENCE</scope>
    <source>
        <strain evidence="3">MMC_N1</strain>
    </source>
</reference>